<feature type="signal peptide" evidence="2">
    <location>
        <begin position="1"/>
        <end position="20"/>
    </location>
</feature>
<dbReference type="InterPro" id="IPR032145">
    <property type="entry name" value="DUF4818"/>
</dbReference>
<keyword evidence="4" id="KW-1185">Reference proteome</keyword>
<keyword evidence="2" id="KW-0732">Signal</keyword>
<dbReference type="AlphaFoldDB" id="B4HY14"/>
<evidence type="ECO:0000313" key="3">
    <source>
        <dbReference type="EMBL" id="EDW51944.1"/>
    </source>
</evidence>
<evidence type="ECO:0000256" key="2">
    <source>
        <dbReference type="SAM" id="SignalP"/>
    </source>
</evidence>
<reference evidence="3 4" key="1">
    <citation type="journal article" date="2007" name="Nature">
        <title>Evolution of genes and genomes on the Drosophila phylogeny.</title>
        <authorList>
            <consortium name="Drosophila 12 Genomes Consortium"/>
            <person name="Clark A.G."/>
            <person name="Eisen M.B."/>
            <person name="Smith D.R."/>
            <person name="Bergman C.M."/>
            <person name="Oliver B."/>
            <person name="Markow T.A."/>
            <person name="Kaufman T.C."/>
            <person name="Kellis M."/>
            <person name="Gelbart W."/>
            <person name="Iyer V.N."/>
            <person name="Pollard D.A."/>
            <person name="Sackton T.B."/>
            <person name="Larracuente A.M."/>
            <person name="Singh N.D."/>
            <person name="Abad J.P."/>
            <person name="Abt D.N."/>
            <person name="Adryan B."/>
            <person name="Aguade M."/>
            <person name="Akashi H."/>
            <person name="Anderson W.W."/>
            <person name="Aquadro C.F."/>
            <person name="Ardell D.H."/>
            <person name="Arguello R."/>
            <person name="Artieri C.G."/>
            <person name="Barbash D.A."/>
            <person name="Barker D."/>
            <person name="Barsanti P."/>
            <person name="Batterham P."/>
            <person name="Batzoglou S."/>
            <person name="Begun D."/>
            <person name="Bhutkar A."/>
            <person name="Blanco E."/>
            <person name="Bosak S.A."/>
            <person name="Bradley R.K."/>
            <person name="Brand A.D."/>
            <person name="Brent M.R."/>
            <person name="Brooks A.N."/>
            <person name="Brown R.H."/>
            <person name="Butlin R.K."/>
            <person name="Caggese C."/>
            <person name="Calvi B.R."/>
            <person name="Bernardo de Carvalho A."/>
            <person name="Caspi A."/>
            <person name="Castrezana S."/>
            <person name="Celniker S.E."/>
            <person name="Chang J.L."/>
            <person name="Chapple C."/>
            <person name="Chatterji S."/>
            <person name="Chinwalla A."/>
            <person name="Civetta A."/>
            <person name="Clifton S.W."/>
            <person name="Comeron J.M."/>
            <person name="Costello J.C."/>
            <person name="Coyne J.A."/>
            <person name="Daub J."/>
            <person name="David R.G."/>
            <person name="Delcher A.L."/>
            <person name="Delehaunty K."/>
            <person name="Do C.B."/>
            <person name="Ebling H."/>
            <person name="Edwards K."/>
            <person name="Eickbush T."/>
            <person name="Evans J.D."/>
            <person name="Filipski A."/>
            <person name="Findeiss S."/>
            <person name="Freyhult E."/>
            <person name="Fulton L."/>
            <person name="Fulton R."/>
            <person name="Garcia A.C."/>
            <person name="Gardiner A."/>
            <person name="Garfield D.A."/>
            <person name="Garvin B.E."/>
            <person name="Gibson G."/>
            <person name="Gilbert D."/>
            <person name="Gnerre S."/>
            <person name="Godfrey J."/>
            <person name="Good R."/>
            <person name="Gotea V."/>
            <person name="Gravely B."/>
            <person name="Greenberg A.J."/>
            <person name="Griffiths-Jones S."/>
            <person name="Gross S."/>
            <person name="Guigo R."/>
            <person name="Gustafson E.A."/>
            <person name="Haerty W."/>
            <person name="Hahn M.W."/>
            <person name="Halligan D.L."/>
            <person name="Halpern A.L."/>
            <person name="Halter G.M."/>
            <person name="Han M.V."/>
            <person name="Heger A."/>
            <person name="Hillier L."/>
            <person name="Hinrichs A.S."/>
            <person name="Holmes I."/>
            <person name="Hoskins R.A."/>
            <person name="Hubisz M.J."/>
            <person name="Hultmark D."/>
            <person name="Huntley M.A."/>
            <person name="Jaffe D.B."/>
            <person name="Jagadeeshan S."/>
            <person name="Jeck W.R."/>
            <person name="Johnson J."/>
            <person name="Jones C.D."/>
            <person name="Jordan W.C."/>
            <person name="Karpen G.H."/>
            <person name="Kataoka E."/>
            <person name="Keightley P.D."/>
            <person name="Kheradpour P."/>
            <person name="Kirkness E.F."/>
            <person name="Koerich L.B."/>
            <person name="Kristiansen K."/>
            <person name="Kudrna D."/>
            <person name="Kulathinal R.J."/>
            <person name="Kumar S."/>
            <person name="Kwok R."/>
            <person name="Lander E."/>
            <person name="Langley C.H."/>
            <person name="Lapoint R."/>
            <person name="Lazzaro B.P."/>
            <person name="Lee S.J."/>
            <person name="Levesque L."/>
            <person name="Li R."/>
            <person name="Lin C.F."/>
            <person name="Lin M.F."/>
            <person name="Lindblad-Toh K."/>
            <person name="Llopart A."/>
            <person name="Long M."/>
            <person name="Low L."/>
            <person name="Lozovsky E."/>
            <person name="Lu J."/>
            <person name="Luo M."/>
            <person name="Machado C.A."/>
            <person name="Makalowski W."/>
            <person name="Marzo M."/>
            <person name="Matsuda M."/>
            <person name="Matzkin L."/>
            <person name="McAllister B."/>
            <person name="McBride C.S."/>
            <person name="McKernan B."/>
            <person name="McKernan K."/>
            <person name="Mendez-Lago M."/>
            <person name="Minx P."/>
            <person name="Mollenhauer M.U."/>
            <person name="Montooth K."/>
            <person name="Mount S.M."/>
            <person name="Mu X."/>
            <person name="Myers E."/>
            <person name="Negre B."/>
            <person name="Newfeld S."/>
            <person name="Nielsen R."/>
            <person name="Noor M.A."/>
            <person name="O'Grady P."/>
            <person name="Pachter L."/>
            <person name="Papaceit M."/>
            <person name="Parisi M.J."/>
            <person name="Parisi M."/>
            <person name="Parts L."/>
            <person name="Pedersen J.S."/>
            <person name="Pesole G."/>
            <person name="Phillippy A.M."/>
            <person name="Ponting C.P."/>
            <person name="Pop M."/>
            <person name="Porcelli D."/>
            <person name="Powell J.R."/>
            <person name="Prohaska S."/>
            <person name="Pruitt K."/>
            <person name="Puig M."/>
            <person name="Quesneville H."/>
            <person name="Ram K.R."/>
            <person name="Rand D."/>
            <person name="Rasmussen M.D."/>
            <person name="Reed L.K."/>
            <person name="Reenan R."/>
            <person name="Reily A."/>
            <person name="Remington K.A."/>
            <person name="Rieger T.T."/>
            <person name="Ritchie M.G."/>
            <person name="Robin C."/>
            <person name="Rogers Y.H."/>
            <person name="Rohde C."/>
            <person name="Rozas J."/>
            <person name="Rubenfield M.J."/>
            <person name="Ruiz A."/>
            <person name="Russo S."/>
            <person name="Salzberg S.L."/>
            <person name="Sanchez-Gracia A."/>
            <person name="Saranga D.J."/>
            <person name="Sato H."/>
            <person name="Schaeffer S.W."/>
            <person name="Schatz M.C."/>
            <person name="Schlenke T."/>
            <person name="Schwartz R."/>
            <person name="Segarra C."/>
            <person name="Singh R.S."/>
            <person name="Sirot L."/>
            <person name="Sirota M."/>
            <person name="Sisneros N.B."/>
            <person name="Smith C.D."/>
            <person name="Smith T.F."/>
            <person name="Spieth J."/>
            <person name="Stage D.E."/>
            <person name="Stark A."/>
            <person name="Stephan W."/>
            <person name="Strausberg R.L."/>
            <person name="Strempel S."/>
            <person name="Sturgill D."/>
            <person name="Sutton G."/>
            <person name="Sutton G.G."/>
            <person name="Tao W."/>
            <person name="Teichmann S."/>
            <person name="Tobari Y.N."/>
            <person name="Tomimura Y."/>
            <person name="Tsolas J.M."/>
            <person name="Valente V.L."/>
            <person name="Venter E."/>
            <person name="Venter J.C."/>
            <person name="Vicario S."/>
            <person name="Vieira F.G."/>
            <person name="Vilella A.J."/>
            <person name="Villasante A."/>
            <person name="Walenz B."/>
            <person name="Wang J."/>
            <person name="Wasserman M."/>
            <person name="Watts T."/>
            <person name="Wilson D."/>
            <person name="Wilson R.K."/>
            <person name="Wing R.A."/>
            <person name="Wolfner M.F."/>
            <person name="Wong A."/>
            <person name="Wong G.K."/>
            <person name="Wu C.I."/>
            <person name="Wu G."/>
            <person name="Yamamoto D."/>
            <person name="Yang H.P."/>
            <person name="Yang S.P."/>
            <person name="Yorke J.A."/>
            <person name="Yoshida K."/>
            <person name="Zdobnov E."/>
            <person name="Zhang P."/>
            <person name="Zhang Y."/>
            <person name="Zimin A.V."/>
            <person name="Baldwin J."/>
            <person name="Abdouelleil A."/>
            <person name="Abdulkadir J."/>
            <person name="Abebe A."/>
            <person name="Abera B."/>
            <person name="Abreu J."/>
            <person name="Acer S.C."/>
            <person name="Aftuck L."/>
            <person name="Alexander A."/>
            <person name="An P."/>
            <person name="Anderson E."/>
            <person name="Anderson S."/>
            <person name="Arachi H."/>
            <person name="Azer M."/>
            <person name="Bachantsang P."/>
            <person name="Barry A."/>
            <person name="Bayul T."/>
            <person name="Berlin A."/>
            <person name="Bessette D."/>
            <person name="Bloom T."/>
            <person name="Blye J."/>
            <person name="Boguslavskiy L."/>
            <person name="Bonnet C."/>
            <person name="Boukhgalter B."/>
            <person name="Bourzgui I."/>
            <person name="Brown A."/>
            <person name="Cahill P."/>
            <person name="Channer S."/>
            <person name="Cheshatsang Y."/>
            <person name="Chuda L."/>
            <person name="Citroen M."/>
            <person name="Collymore A."/>
            <person name="Cooke P."/>
            <person name="Costello M."/>
            <person name="D'Aco K."/>
            <person name="Daza R."/>
            <person name="De Haan G."/>
            <person name="DeGray S."/>
            <person name="DeMaso C."/>
            <person name="Dhargay N."/>
            <person name="Dooley K."/>
            <person name="Dooley E."/>
            <person name="Doricent M."/>
            <person name="Dorje P."/>
            <person name="Dorjee K."/>
            <person name="Dupes A."/>
            <person name="Elong R."/>
            <person name="Falk J."/>
            <person name="Farina A."/>
            <person name="Faro S."/>
            <person name="Ferguson D."/>
            <person name="Fisher S."/>
            <person name="Foley C.D."/>
            <person name="Franke A."/>
            <person name="Friedrich D."/>
            <person name="Gadbois L."/>
            <person name="Gearin G."/>
            <person name="Gearin C.R."/>
            <person name="Giannoukos G."/>
            <person name="Goode T."/>
            <person name="Graham J."/>
            <person name="Grandbois E."/>
            <person name="Grewal S."/>
            <person name="Gyaltsen K."/>
            <person name="Hafez N."/>
            <person name="Hagos B."/>
            <person name="Hall J."/>
            <person name="Henson C."/>
            <person name="Hollinger A."/>
            <person name="Honan T."/>
            <person name="Huard M.D."/>
            <person name="Hughes L."/>
            <person name="Hurhula B."/>
            <person name="Husby M.E."/>
            <person name="Kamat A."/>
            <person name="Kanga B."/>
            <person name="Kashin S."/>
            <person name="Khazanovich D."/>
            <person name="Kisner P."/>
            <person name="Lance K."/>
            <person name="Lara M."/>
            <person name="Lee W."/>
            <person name="Lennon N."/>
            <person name="Letendre F."/>
            <person name="LeVine R."/>
            <person name="Lipovsky A."/>
            <person name="Liu X."/>
            <person name="Liu J."/>
            <person name="Liu S."/>
            <person name="Lokyitsang T."/>
            <person name="Lokyitsang Y."/>
            <person name="Lubonja R."/>
            <person name="Lui A."/>
            <person name="MacDonald P."/>
            <person name="Magnisalis V."/>
            <person name="Maru K."/>
            <person name="Matthews C."/>
            <person name="McCusker W."/>
            <person name="McDonough S."/>
            <person name="Mehta T."/>
            <person name="Meldrim J."/>
            <person name="Meneus L."/>
            <person name="Mihai O."/>
            <person name="Mihalev A."/>
            <person name="Mihova T."/>
            <person name="Mittelman R."/>
            <person name="Mlenga V."/>
            <person name="Montmayeur A."/>
            <person name="Mulrain L."/>
            <person name="Navidi A."/>
            <person name="Naylor J."/>
            <person name="Negash T."/>
            <person name="Nguyen T."/>
            <person name="Nguyen N."/>
            <person name="Nicol R."/>
            <person name="Norbu C."/>
            <person name="Norbu N."/>
            <person name="Novod N."/>
            <person name="O'Neill B."/>
            <person name="Osman S."/>
            <person name="Markiewicz E."/>
            <person name="Oyono O.L."/>
            <person name="Patti C."/>
            <person name="Phunkhang P."/>
            <person name="Pierre F."/>
            <person name="Priest M."/>
            <person name="Raghuraman S."/>
            <person name="Rege F."/>
            <person name="Reyes R."/>
            <person name="Rise C."/>
            <person name="Rogov P."/>
            <person name="Ross K."/>
            <person name="Ryan E."/>
            <person name="Settipalli S."/>
            <person name="Shea T."/>
            <person name="Sherpa N."/>
            <person name="Shi L."/>
            <person name="Shih D."/>
            <person name="Sparrow T."/>
            <person name="Spaulding J."/>
            <person name="Stalker J."/>
            <person name="Stange-Thomann N."/>
            <person name="Stavropoulos S."/>
            <person name="Stone C."/>
            <person name="Strader C."/>
            <person name="Tesfaye S."/>
            <person name="Thomson T."/>
            <person name="Thoulutsang Y."/>
            <person name="Thoulutsang D."/>
            <person name="Topham K."/>
            <person name="Topping I."/>
            <person name="Tsamla T."/>
            <person name="Vassiliev H."/>
            <person name="Vo A."/>
            <person name="Wangchuk T."/>
            <person name="Wangdi T."/>
            <person name="Weiand M."/>
            <person name="Wilkinson J."/>
            <person name="Wilson A."/>
            <person name="Yadav S."/>
            <person name="Young G."/>
            <person name="Yu Q."/>
            <person name="Zembek L."/>
            <person name="Zhong D."/>
            <person name="Zimmer A."/>
            <person name="Zwirko Z."/>
            <person name="Jaffe D.B."/>
            <person name="Alvarez P."/>
            <person name="Brockman W."/>
            <person name="Butler J."/>
            <person name="Chin C."/>
            <person name="Gnerre S."/>
            <person name="Grabherr M."/>
            <person name="Kleber M."/>
            <person name="Mauceli E."/>
            <person name="MacCallum I."/>
        </authorList>
    </citation>
    <scope>NUCLEOTIDE SEQUENCE [LARGE SCALE GENOMIC DNA]</scope>
    <source>
        <strain evidence="4">Rob3c / Tucson 14021-0248.25</strain>
    </source>
</reference>
<dbReference type="PhylomeDB" id="B4HY14"/>
<protein>
    <submittedName>
        <fullName evidence="3">GM16263</fullName>
    </submittedName>
</protein>
<dbReference type="KEGG" id="dse:6611480"/>
<evidence type="ECO:0000256" key="1">
    <source>
        <dbReference type="SAM" id="Phobius"/>
    </source>
</evidence>
<dbReference type="Pfam" id="PF16089">
    <property type="entry name" value="DUF4818"/>
    <property type="match status" value="1"/>
</dbReference>
<keyword evidence="1" id="KW-0812">Transmembrane</keyword>
<dbReference type="EMBL" id="CH480818">
    <property type="protein sequence ID" value="EDW51944.1"/>
    <property type="molecule type" value="Genomic_DNA"/>
</dbReference>
<organism evidence="4">
    <name type="scientific">Drosophila sechellia</name>
    <name type="common">Fruit fly</name>
    <dbReference type="NCBI Taxonomy" id="7238"/>
    <lineage>
        <taxon>Eukaryota</taxon>
        <taxon>Metazoa</taxon>
        <taxon>Ecdysozoa</taxon>
        <taxon>Arthropoda</taxon>
        <taxon>Hexapoda</taxon>
        <taxon>Insecta</taxon>
        <taxon>Pterygota</taxon>
        <taxon>Neoptera</taxon>
        <taxon>Endopterygota</taxon>
        <taxon>Diptera</taxon>
        <taxon>Brachycera</taxon>
        <taxon>Muscomorpha</taxon>
        <taxon>Ephydroidea</taxon>
        <taxon>Drosophilidae</taxon>
        <taxon>Drosophila</taxon>
        <taxon>Sophophora</taxon>
    </lineage>
</organism>
<dbReference type="HOGENOM" id="CLU_117336_0_0_1"/>
<sequence length="171" mass="19388">MTSWECVYLAGLLRVIQSLAFYSRSSNNPAPQLPSLIVGLAAMDLIWDTCLVPQELHNLPAVIRRMYEVLVSYLLLGIAVQLFWKSVDFMCVILMRDIILGNGLVSKIDYNNYESYWVGMITVPLSLLILGSAGHGIDYFHMLHDGLVHVQSKVQLSWKEALRYVTCNPRK</sequence>
<name>B4HY14_DROSE</name>
<dbReference type="Proteomes" id="UP000001292">
    <property type="component" value="Unassembled WGS sequence"/>
</dbReference>
<keyword evidence="1" id="KW-1133">Transmembrane helix</keyword>
<accession>B4HY14</accession>
<feature type="transmembrane region" description="Helical" evidence="1">
    <location>
        <begin position="115"/>
        <end position="133"/>
    </location>
</feature>
<keyword evidence="1" id="KW-0472">Membrane</keyword>
<evidence type="ECO:0000313" key="4">
    <source>
        <dbReference type="Proteomes" id="UP000001292"/>
    </source>
</evidence>
<feature type="transmembrane region" description="Helical" evidence="1">
    <location>
        <begin position="73"/>
        <end position="95"/>
    </location>
</feature>
<dbReference type="OMA" id="YEEFWIG"/>
<proteinExistence type="predicted"/>
<dbReference type="OrthoDB" id="7882700at2759"/>
<feature type="chain" id="PRO_5002809567" evidence="2">
    <location>
        <begin position="21"/>
        <end position="171"/>
    </location>
</feature>
<gene>
    <name evidence="3" type="primary">Dsec\GM16263</name>
    <name evidence="3" type="ORF">Dsec_GM16263</name>
</gene>